<organism evidence="2 3">
    <name type="scientific">Fusarium tricinctum</name>
    <dbReference type="NCBI Taxonomy" id="61284"/>
    <lineage>
        <taxon>Eukaryota</taxon>
        <taxon>Fungi</taxon>
        <taxon>Dikarya</taxon>
        <taxon>Ascomycota</taxon>
        <taxon>Pezizomycotina</taxon>
        <taxon>Sordariomycetes</taxon>
        <taxon>Hypocreomycetidae</taxon>
        <taxon>Hypocreales</taxon>
        <taxon>Nectriaceae</taxon>
        <taxon>Fusarium</taxon>
        <taxon>Fusarium tricinctum species complex</taxon>
    </lineage>
</organism>
<evidence type="ECO:0000256" key="1">
    <source>
        <dbReference type="SAM" id="SignalP"/>
    </source>
</evidence>
<proteinExistence type="predicted"/>
<reference evidence="2" key="1">
    <citation type="journal article" date="2021" name="Nat. Commun.">
        <title>Genetic determinants of endophytism in the Arabidopsis root mycobiome.</title>
        <authorList>
            <person name="Mesny F."/>
            <person name="Miyauchi S."/>
            <person name="Thiergart T."/>
            <person name="Pickel B."/>
            <person name="Atanasova L."/>
            <person name="Karlsson M."/>
            <person name="Huettel B."/>
            <person name="Barry K.W."/>
            <person name="Haridas S."/>
            <person name="Chen C."/>
            <person name="Bauer D."/>
            <person name="Andreopoulos W."/>
            <person name="Pangilinan J."/>
            <person name="LaButti K."/>
            <person name="Riley R."/>
            <person name="Lipzen A."/>
            <person name="Clum A."/>
            <person name="Drula E."/>
            <person name="Henrissat B."/>
            <person name="Kohler A."/>
            <person name="Grigoriev I.V."/>
            <person name="Martin F.M."/>
            <person name="Hacquard S."/>
        </authorList>
    </citation>
    <scope>NUCLEOTIDE SEQUENCE</scope>
    <source>
        <strain evidence="2">MPI-SDFR-AT-0068</strain>
    </source>
</reference>
<protein>
    <recommendedName>
        <fullName evidence="4">Secreted protein</fullName>
    </recommendedName>
</protein>
<keyword evidence="1" id="KW-0732">Signal</keyword>
<sequence length="140" mass="15617">MAILFCLGLSWLWTLLVGASSNEIHTLNTSKVPCLLSRPSPSTPSRFVKTPVSWTPEAKQRAATTTRTTVMCAAGRAALAMDYSRAMTWTITTLGTRRDPHVRQTELNRRHDDRVLEKRTDMVVFSGQGTEAPYLARVPK</sequence>
<accession>A0A8K0S462</accession>
<evidence type="ECO:0008006" key="4">
    <source>
        <dbReference type="Google" id="ProtNLM"/>
    </source>
</evidence>
<feature type="signal peptide" evidence="1">
    <location>
        <begin position="1"/>
        <end position="21"/>
    </location>
</feature>
<evidence type="ECO:0000313" key="2">
    <source>
        <dbReference type="EMBL" id="KAH7256457.1"/>
    </source>
</evidence>
<evidence type="ECO:0000313" key="3">
    <source>
        <dbReference type="Proteomes" id="UP000813427"/>
    </source>
</evidence>
<feature type="chain" id="PRO_5035473103" description="Secreted protein" evidence="1">
    <location>
        <begin position="22"/>
        <end position="140"/>
    </location>
</feature>
<dbReference type="Proteomes" id="UP000813427">
    <property type="component" value="Unassembled WGS sequence"/>
</dbReference>
<dbReference type="AlphaFoldDB" id="A0A8K0S462"/>
<name>A0A8K0S462_9HYPO</name>
<gene>
    <name evidence="2" type="ORF">BKA59DRAFT_73420</name>
</gene>
<comment type="caution">
    <text evidence="2">The sequence shown here is derived from an EMBL/GenBank/DDBJ whole genome shotgun (WGS) entry which is preliminary data.</text>
</comment>
<dbReference type="EMBL" id="JAGPXF010000002">
    <property type="protein sequence ID" value="KAH7256457.1"/>
    <property type="molecule type" value="Genomic_DNA"/>
</dbReference>
<keyword evidence="3" id="KW-1185">Reference proteome</keyword>